<dbReference type="OrthoDB" id="3211287at2"/>
<protein>
    <submittedName>
        <fullName evidence="4">Uncharacterized conserved protein YlxW, UPF0749 family</fullName>
    </submittedName>
</protein>
<organism evidence="4 5">
    <name type="scientific">Kytococcus aerolatus</name>
    <dbReference type="NCBI Taxonomy" id="592308"/>
    <lineage>
        <taxon>Bacteria</taxon>
        <taxon>Bacillati</taxon>
        <taxon>Actinomycetota</taxon>
        <taxon>Actinomycetes</taxon>
        <taxon>Micrococcales</taxon>
        <taxon>Kytococcaceae</taxon>
        <taxon>Kytococcus</taxon>
    </lineage>
</organism>
<comment type="similarity">
    <text evidence="1">Belongs to the UPF0749 family.</text>
</comment>
<sequence>MPERRSAVVREGTNPEDLQSSRRPPLFTWGAAPWTVGLLLGLLGFALSVTALDRREDPTQNLTETELVQLLNGVRAQEDALDAERDALLQRKQAYENDRDLSAAQREARERSQELGILAGTLPAGGPGVVLELRPGDDQEDLAPLLLDAVQELRDAGAEAMQVNGHRIVASTWFLDGGSGTVVVDGEELEPPYRLEAIGPADTMRTAMEIPGGVVESGQEAGATVTVAKVGQVTVDATVPARGR</sequence>
<keyword evidence="5" id="KW-1185">Reference proteome</keyword>
<feature type="transmembrane region" description="Helical" evidence="3">
    <location>
        <begin position="31"/>
        <end position="52"/>
    </location>
</feature>
<dbReference type="PANTHER" id="PTHR37313">
    <property type="entry name" value="UPF0749 PROTEIN RV1825"/>
    <property type="match status" value="1"/>
</dbReference>
<dbReference type="RefSeq" id="WP_088817263.1">
    <property type="nucleotide sequence ID" value="NZ_FYEZ01000001.1"/>
</dbReference>
<feature type="region of interest" description="Disordered" evidence="2">
    <location>
        <begin position="1"/>
        <end position="24"/>
    </location>
</feature>
<evidence type="ECO:0000256" key="2">
    <source>
        <dbReference type="SAM" id="MobiDB-lite"/>
    </source>
</evidence>
<dbReference type="GO" id="GO:0005886">
    <property type="term" value="C:plasma membrane"/>
    <property type="evidence" value="ECO:0007669"/>
    <property type="project" value="TreeGrafter"/>
</dbReference>
<dbReference type="EMBL" id="FYEZ01000001">
    <property type="protein sequence ID" value="SNC60190.1"/>
    <property type="molecule type" value="Genomic_DNA"/>
</dbReference>
<dbReference type="PANTHER" id="PTHR37313:SF2">
    <property type="entry name" value="UPF0749 PROTEIN YLXX"/>
    <property type="match status" value="1"/>
</dbReference>
<dbReference type="InterPro" id="IPR010273">
    <property type="entry name" value="DUF881"/>
</dbReference>
<accession>A0A212T2W4</accession>
<dbReference type="AlphaFoldDB" id="A0A212T2W4"/>
<evidence type="ECO:0000313" key="5">
    <source>
        <dbReference type="Proteomes" id="UP000198122"/>
    </source>
</evidence>
<reference evidence="4 5" key="1">
    <citation type="submission" date="2017-06" db="EMBL/GenBank/DDBJ databases">
        <authorList>
            <person name="Kim H.J."/>
            <person name="Triplett B.A."/>
        </authorList>
    </citation>
    <scope>NUCLEOTIDE SEQUENCE [LARGE SCALE GENOMIC DNA]</scope>
    <source>
        <strain evidence="4 5">DSM 22179</strain>
    </source>
</reference>
<evidence type="ECO:0000256" key="1">
    <source>
        <dbReference type="ARBA" id="ARBA00009108"/>
    </source>
</evidence>
<evidence type="ECO:0000256" key="3">
    <source>
        <dbReference type="SAM" id="Phobius"/>
    </source>
</evidence>
<dbReference type="Proteomes" id="UP000198122">
    <property type="component" value="Unassembled WGS sequence"/>
</dbReference>
<evidence type="ECO:0000313" key="4">
    <source>
        <dbReference type="EMBL" id="SNC60190.1"/>
    </source>
</evidence>
<gene>
    <name evidence="4" type="ORF">SAMN05445756_0225</name>
</gene>
<dbReference type="Pfam" id="PF05949">
    <property type="entry name" value="DUF881"/>
    <property type="match status" value="1"/>
</dbReference>
<keyword evidence="3" id="KW-0472">Membrane</keyword>
<keyword evidence="3" id="KW-1133">Transmembrane helix</keyword>
<dbReference type="Gene3D" id="3.30.70.1880">
    <property type="entry name" value="Protein of unknown function DUF881"/>
    <property type="match status" value="1"/>
</dbReference>
<name>A0A212T2W4_9MICO</name>
<keyword evidence="3" id="KW-0812">Transmembrane</keyword>
<proteinExistence type="inferred from homology"/>